<keyword evidence="2 3" id="KW-0460">Magnesium</keyword>
<evidence type="ECO:0000256" key="2">
    <source>
        <dbReference type="ARBA" id="ARBA00022842"/>
    </source>
</evidence>
<name>A0A087DIE2_9BIFI</name>
<dbReference type="Gene3D" id="3.30.540.10">
    <property type="entry name" value="Fructose-1,6-Bisphosphatase, subunit A, domain 1"/>
    <property type="match status" value="1"/>
</dbReference>
<dbReference type="InterPro" id="IPR017946">
    <property type="entry name" value="PLC-like_Pdiesterase_TIM-brl"/>
</dbReference>
<dbReference type="GO" id="GO:0046872">
    <property type="term" value="F:metal ion binding"/>
    <property type="evidence" value="ECO:0007669"/>
    <property type="project" value="UniProtKB-KW"/>
</dbReference>
<organism evidence="5 6">
    <name type="scientific">Bifidobacterium scardovii</name>
    <dbReference type="NCBI Taxonomy" id="158787"/>
    <lineage>
        <taxon>Bacteria</taxon>
        <taxon>Bacillati</taxon>
        <taxon>Actinomycetota</taxon>
        <taxon>Actinomycetes</taxon>
        <taxon>Bifidobacteriales</taxon>
        <taxon>Bifidobacteriaceae</taxon>
        <taxon>Bifidobacterium</taxon>
    </lineage>
</organism>
<dbReference type="PROSITE" id="PS00629">
    <property type="entry name" value="IMP_1"/>
    <property type="match status" value="1"/>
</dbReference>
<dbReference type="PANTHER" id="PTHR46211">
    <property type="entry name" value="GLYCEROPHOSPHORYL DIESTER PHOSPHODIESTERASE"/>
    <property type="match status" value="1"/>
</dbReference>
<sequence>MNMRFAAHRGVHDADKGVKENTLAAFKVAVAEHADLIELDIRLTKDRRVVVNHDPDLERVWGDARRVEDVTLAELQEANQNPDNRVPLLSEVLTLIHNSGSLLLIDMDNARVAEPAYQVVHDMGMEKEVEWCGLPEGMQVIRDLSPEAIIWLAWESGRLPQESDLQAMKPQVINLPYIIVGPRLVGRAHELGLNVHCWTVDEPVFAEYLAGIGADGITSNRMGAIRAAALKAADGPRTDEVDELRALYTARHIAQAAVALIRESGSEYRTNIHGKATPADLVTDLDGLIECQVRDALAAQFPDIPVVGEEMGGKEPDSGWCWFVDPLDGTINFANAVPWFSFSLALVCNGEPVVGATIDPAGWRVVTSWRGHGVWIDDRQWELPERTVDERDPISGTIVSVELLNNVAWPCLPHMFTELSDRFCMLRIPGTGTSTVAGVALGRGVASLIGRFGPVDHYAAILHVHEVGGVVMDEYGRETMNPRGQGFFVARDHEVAGIIAHMWHRARTELEEQR</sequence>
<dbReference type="SUPFAM" id="SSF51695">
    <property type="entry name" value="PLC-like phosphodiesterases"/>
    <property type="match status" value="1"/>
</dbReference>
<dbReference type="EC" id="3.1.3.25" evidence="5"/>
<dbReference type="InterPro" id="IPR000760">
    <property type="entry name" value="Inositol_monophosphatase-like"/>
</dbReference>
<dbReference type="InterPro" id="IPR020583">
    <property type="entry name" value="Inositol_monoP_metal-BS"/>
</dbReference>
<evidence type="ECO:0000313" key="6">
    <source>
        <dbReference type="Proteomes" id="UP000029033"/>
    </source>
</evidence>
<feature type="domain" description="GP-PDE" evidence="4">
    <location>
        <begin position="3"/>
        <end position="229"/>
    </location>
</feature>
<dbReference type="eggNOG" id="COG0483">
    <property type="taxonomic scope" value="Bacteria"/>
</dbReference>
<accession>A0A087DIE2</accession>
<dbReference type="eggNOG" id="COG0584">
    <property type="taxonomic scope" value="Bacteria"/>
</dbReference>
<feature type="binding site" evidence="3">
    <location>
        <position position="327"/>
    </location>
    <ligand>
        <name>Mg(2+)</name>
        <dbReference type="ChEBI" id="CHEBI:18420"/>
        <label>1</label>
        <note>catalytic</note>
    </ligand>
</feature>
<dbReference type="GO" id="GO:0008081">
    <property type="term" value="F:phosphoric diester hydrolase activity"/>
    <property type="evidence" value="ECO:0007669"/>
    <property type="project" value="InterPro"/>
</dbReference>
<dbReference type="Pfam" id="PF03009">
    <property type="entry name" value="GDPD"/>
    <property type="match status" value="1"/>
</dbReference>
<evidence type="ECO:0000259" key="4">
    <source>
        <dbReference type="PROSITE" id="PS51704"/>
    </source>
</evidence>
<dbReference type="InterPro" id="IPR030395">
    <property type="entry name" value="GP_PDE_dom"/>
</dbReference>
<feature type="binding site" evidence="3">
    <location>
        <position position="456"/>
    </location>
    <ligand>
        <name>Mg(2+)</name>
        <dbReference type="ChEBI" id="CHEBI:18420"/>
        <label>1</label>
        <note>catalytic</note>
    </ligand>
</feature>
<feature type="binding site" evidence="3">
    <location>
        <position position="328"/>
    </location>
    <ligand>
        <name>Mg(2+)</name>
        <dbReference type="ChEBI" id="CHEBI:18420"/>
        <label>1</label>
        <note>catalytic</note>
    </ligand>
</feature>
<dbReference type="Pfam" id="PF00459">
    <property type="entry name" value="Inositol_P"/>
    <property type="match status" value="1"/>
</dbReference>
<dbReference type="CDD" id="cd01637">
    <property type="entry name" value="IMPase_like"/>
    <property type="match status" value="1"/>
</dbReference>
<keyword evidence="1 3" id="KW-0479">Metal-binding</keyword>
<dbReference type="PANTHER" id="PTHR46211:SF1">
    <property type="entry name" value="GLYCEROPHOSPHODIESTER PHOSPHODIESTERASE, CYTOPLASMIC"/>
    <property type="match status" value="1"/>
</dbReference>
<dbReference type="GO" id="GO:0052834">
    <property type="term" value="F:inositol monophosphate phosphatase activity"/>
    <property type="evidence" value="ECO:0007669"/>
    <property type="project" value="UniProtKB-EC"/>
</dbReference>
<dbReference type="Proteomes" id="UP000029033">
    <property type="component" value="Unassembled WGS sequence"/>
</dbReference>
<dbReference type="RefSeq" id="WP_051923139.1">
    <property type="nucleotide sequence ID" value="NZ_CAUPKV010000010.1"/>
</dbReference>
<dbReference type="GeneID" id="85165585"/>
<dbReference type="Gene3D" id="3.20.20.190">
    <property type="entry name" value="Phosphatidylinositol (PI) phosphodiesterase"/>
    <property type="match status" value="1"/>
</dbReference>
<evidence type="ECO:0000256" key="1">
    <source>
        <dbReference type="ARBA" id="ARBA00022723"/>
    </source>
</evidence>
<comment type="caution">
    <text evidence="5">The sequence shown here is derived from an EMBL/GenBank/DDBJ whole genome shotgun (WGS) entry which is preliminary data.</text>
</comment>
<dbReference type="SUPFAM" id="SSF56655">
    <property type="entry name" value="Carbohydrate phosphatase"/>
    <property type="match status" value="1"/>
</dbReference>
<evidence type="ECO:0000256" key="3">
    <source>
        <dbReference type="PIRSR" id="PIRSR600760-2"/>
    </source>
</evidence>
<dbReference type="AlphaFoldDB" id="A0A087DIE2"/>
<keyword evidence="6" id="KW-1185">Reference proteome</keyword>
<comment type="cofactor">
    <cofactor evidence="3">
        <name>Mg(2+)</name>
        <dbReference type="ChEBI" id="CHEBI:18420"/>
    </cofactor>
</comment>
<feature type="binding site" evidence="3">
    <location>
        <position position="325"/>
    </location>
    <ligand>
        <name>Mg(2+)</name>
        <dbReference type="ChEBI" id="CHEBI:18420"/>
        <label>1</label>
        <note>catalytic</note>
    </ligand>
</feature>
<reference evidence="5 6" key="1">
    <citation type="submission" date="2014-03" db="EMBL/GenBank/DDBJ databases">
        <title>Genomics of Bifidobacteria.</title>
        <authorList>
            <person name="Ventura M."/>
            <person name="Milani C."/>
            <person name="Lugli G.A."/>
        </authorList>
    </citation>
    <scope>NUCLEOTIDE SEQUENCE [LARGE SCALE GENOMIC DNA]</scope>
    <source>
        <strain evidence="5 6">LMG 21589</strain>
    </source>
</reference>
<dbReference type="PRINTS" id="PR00377">
    <property type="entry name" value="IMPHPHTASES"/>
</dbReference>
<gene>
    <name evidence="5" type="ORF">BSCA_1255</name>
</gene>
<keyword evidence="5" id="KW-0378">Hydrolase</keyword>
<dbReference type="OrthoDB" id="9772456at2"/>
<dbReference type="Gene3D" id="3.40.190.80">
    <property type="match status" value="1"/>
</dbReference>
<protein>
    <submittedName>
        <fullName evidence="5">Monophosphatase/phosphodiesterase bifunctional enzyme</fullName>
        <ecNumber evidence="5">3.1.3.25</ecNumber>
    </submittedName>
</protein>
<dbReference type="STRING" id="158787.BSCA_1255"/>
<dbReference type="GO" id="GO:0006629">
    <property type="term" value="P:lipid metabolic process"/>
    <property type="evidence" value="ECO:0007669"/>
    <property type="project" value="InterPro"/>
</dbReference>
<dbReference type="EMBL" id="JGZO01000003">
    <property type="protein sequence ID" value="KFI95292.1"/>
    <property type="molecule type" value="Genomic_DNA"/>
</dbReference>
<dbReference type="PROSITE" id="PS51704">
    <property type="entry name" value="GP_PDE"/>
    <property type="match status" value="1"/>
</dbReference>
<feature type="binding site" evidence="3">
    <location>
        <position position="309"/>
    </location>
    <ligand>
        <name>Mg(2+)</name>
        <dbReference type="ChEBI" id="CHEBI:18420"/>
        <label>1</label>
        <note>catalytic</note>
    </ligand>
</feature>
<evidence type="ECO:0000313" key="5">
    <source>
        <dbReference type="EMBL" id="KFI95292.1"/>
    </source>
</evidence>
<proteinExistence type="predicted"/>